<dbReference type="AlphaFoldDB" id="I1PD58"/>
<proteinExistence type="predicted"/>
<protein>
    <submittedName>
        <fullName evidence="1">Uncharacterized protein</fullName>
    </submittedName>
</protein>
<dbReference type="HOGENOM" id="CLU_3162721_0_0_1"/>
<accession>I1PD58</accession>
<evidence type="ECO:0000313" key="2">
    <source>
        <dbReference type="Proteomes" id="UP000007306"/>
    </source>
</evidence>
<reference evidence="1 2" key="2">
    <citation type="submission" date="2018-04" db="EMBL/GenBank/DDBJ databases">
        <title>OglaRS2 (Oryza glaberrima Reference Sequence Version 2).</title>
        <authorList>
            <person name="Zhang J."/>
            <person name="Kudrna D."/>
            <person name="Lee S."/>
            <person name="Talag J."/>
            <person name="Rajasekar S."/>
            <person name="Wing R.A."/>
        </authorList>
    </citation>
    <scope>NUCLEOTIDE SEQUENCE [LARGE SCALE GENOMIC DNA]</scope>
    <source>
        <strain evidence="1 2">cv. IRGC 96717</strain>
    </source>
</reference>
<dbReference type="Gramene" id="ORGLA03G0230400.1">
    <property type="protein sequence ID" value="ORGLA03G0230400.1"/>
    <property type="gene ID" value="ORGLA03G0230400"/>
</dbReference>
<reference evidence="1" key="1">
    <citation type="submission" date="2015-06" db="UniProtKB">
        <authorList>
            <consortium name="EnsemblPlants"/>
        </authorList>
    </citation>
    <scope>IDENTIFICATION</scope>
</reference>
<name>I1PD58_ORYGL</name>
<sequence length="48" mass="5667">RGSTRGERTRRRRSSRCDQLFPLHRRALLRESSFDFSASSSAAQRVEW</sequence>
<dbReference type="EnsemblPlants" id="ORGLA03G0230400.1">
    <property type="protein sequence ID" value="ORGLA03G0230400.1"/>
    <property type="gene ID" value="ORGLA03G0230400"/>
</dbReference>
<organism evidence="1 2">
    <name type="scientific">Oryza glaberrima</name>
    <name type="common">African rice</name>
    <dbReference type="NCBI Taxonomy" id="4538"/>
    <lineage>
        <taxon>Eukaryota</taxon>
        <taxon>Viridiplantae</taxon>
        <taxon>Streptophyta</taxon>
        <taxon>Embryophyta</taxon>
        <taxon>Tracheophyta</taxon>
        <taxon>Spermatophyta</taxon>
        <taxon>Magnoliopsida</taxon>
        <taxon>Liliopsida</taxon>
        <taxon>Poales</taxon>
        <taxon>Poaceae</taxon>
        <taxon>BOP clade</taxon>
        <taxon>Oryzoideae</taxon>
        <taxon>Oryzeae</taxon>
        <taxon>Oryzinae</taxon>
        <taxon>Oryza</taxon>
    </lineage>
</organism>
<keyword evidence="2" id="KW-1185">Reference proteome</keyword>
<dbReference type="Proteomes" id="UP000007306">
    <property type="component" value="Chromosome 3"/>
</dbReference>
<evidence type="ECO:0000313" key="1">
    <source>
        <dbReference type="EnsemblPlants" id="ORGLA03G0230400.1"/>
    </source>
</evidence>